<dbReference type="Proteomes" id="UP001161390">
    <property type="component" value="Unassembled WGS sequence"/>
</dbReference>
<dbReference type="Gene3D" id="3.40.50.300">
    <property type="entry name" value="P-loop containing nucleotide triphosphate hydrolases"/>
    <property type="match status" value="2"/>
</dbReference>
<evidence type="ECO:0000313" key="2">
    <source>
        <dbReference type="EMBL" id="GLQ19467.1"/>
    </source>
</evidence>
<dbReference type="InterPro" id="IPR050742">
    <property type="entry name" value="Helicase_Restrict-Modif_Enz"/>
</dbReference>
<dbReference type="GO" id="GO:0004519">
    <property type="term" value="F:endonuclease activity"/>
    <property type="evidence" value="ECO:0007669"/>
    <property type="project" value="UniProtKB-KW"/>
</dbReference>
<sequence length="897" mass="101075">MRKPHIDEAKIKRGIGQRLSLRTPQEESLDILADVLGLMDFGQPTDVKALLAEIAAKYSSVESFERQFPSLCFALATGVGKTRLMGAMITYLFQTGRSRNFFVLAPNTTIYEKLIDDFSVQSSPKYVFRGIREFAQKPPVIVTGDTWEQGRGVRGSDLFDDTIINIFNVDKINKDAGRIKGFKETIGDSYFDYLAGLDDLVMFMDEAHRYRAKAATKAIFELSPKLGIELTATPKTVGAKPKDFKNVIYFYGLGNAMADGYVKEPAVLTRADFRKDGLDQDQLEQIMLEDGVHYHNHVDAELDLYARQTGRKRVHPFMLVVAQNTEHAAAIRAKIESDSFFNGAFIGRVAEVHSKLKGDESNEAMDRLVGLETTNDTDIVIHVNKLKEGWDVTNLYTIVPLRASASEILTEQTLGRGLRLPYGERTGNPDVDRLTVIAHDKFQDIVDRAKADDSVVKLKTLTIGEGGDISDDVKVIVESVPAHIAAMTGAATVESQIGLEVNDAQSQSEVTYNTPIEQETAKDIIHVLNTMGREVSGANELTTADRQKEIVRRVSVIQERQQGTLEGIIETPDLEKMVAQVTKVFTENLIEIPDIVVLPSNEVNFWFEDFDLDTSNQSRFQPISERLIIQQLRDEIRTELARTLNAPKEERVENYIVKHLMDYPDIDYDSQAELLYKLAGQSVAFIQSYAEGDEAIESIALSHGRQLAEFIYRQMKKHYRQTPAEYIPKVTRSYRAFTGRQFSFSPTKQLFLNQAAKPLSATKNFVFKGGNKSPDHFHKFDSDPERRFAVLIDSDFESDVLRWLKPAPKQFRIEYDTNKPYEPDFVVETTHMKLVVEVKADRDMQDPVVLEKKRAAETWVTHANQFETGGKTWKYLLVSESDINASATLKGIVAKCG</sequence>
<dbReference type="Pfam" id="PF04851">
    <property type="entry name" value="ResIII"/>
    <property type="match status" value="1"/>
</dbReference>
<comment type="caution">
    <text evidence="2">The sequence shown here is derived from an EMBL/GenBank/DDBJ whole genome shotgun (WGS) entry which is preliminary data.</text>
</comment>
<proteinExistence type="predicted"/>
<evidence type="ECO:0000313" key="3">
    <source>
        <dbReference type="Proteomes" id="UP001161390"/>
    </source>
</evidence>
<dbReference type="InterPro" id="IPR006935">
    <property type="entry name" value="Helicase/UvrB_N"/>
</dbReference>
<name>A0ABQ5UX83_9PROT</name>
<dbReference type="PANTHER" id="PTHR47396">
    <property type="entry name" value="TYPE I RESTRICTION ENZYME ECOKI R PROTEIN"/>
    <property type="match status" value="1"/>
</dbReference>
<reference evidence="2" key="1">
    <citation type="journal article" date="2014" name="Int. J. Syst. Evol. Microbiol.">
        <title>Complete genome of a new Firmicutes species belonging to the dominant human colonic microbiota ('Ruminococcus bicirculans') reveals two chromosomes and a selective capacity to utilize plant glucans.</title>
        <authorList>
            <consortium name="NISC Comparative Sequencing Program"/>
            <person name="Wegmann U."/>
            <person name="Louis P."/>
            <person name="Goesmann A."/>
            <person name="Henrissat B."/>
            <person name="Duncan S.H."/>
            <person name="Flint H.J."/>
        </authorList>
    </citation>
    <scope>NUCLEOTIDE SEQUENCE</scope>
    <source>
        <strain evidence="2">NBRC 108216</strain>
    </source>
</reference>
<dbReference type="InterPro" id="IPR027417">
    <property type="entry name" value="P-loop_NTPase"/>
</dbReference>
<accession>A0ABQ5UX83</accession>
<dbReference type="PANTHER" id="PTHR47396:SF1">
    <property type="entry name" value="ATP-DEPENDENT HELICASE IRC3-RELATED"/>
    <property type="match status" value="1"/>
</dbReference>
<keyword evidence="2" id="KW-0378">Hydrolase</keyword>
<keyword evidence="2" id="KW-0540">Nuclease</keyword>
<dbReference type="EMBL" id="BSNJ01000001">
    <property type="protein sequence ID" value="GLQ19467.1"/>
    <property type="molecule type" value="Genomic_DNA"/>
</dbReference>
<keyword evidence="2" id="KW-0255">Endonuclease</keyword>
<evidence type="ECO:0000259" key="1">
    <source>
        <dbReference type="Pfam" id="PF04851"/>
    </source>
</evidence>
<keyword evidence="3" id="KW-1185">Reference proteome</keyword>
<dbReference type="RefSeq" id="WP_284369216.1">
    <property type="nucleotide sequence ID" value="NZ_BSNJ01000001.1"/>
</dbReference>
<protein>
    <submittedName>
        <fullName evidence="2">Type III restriction endonuclease subunit R</fullName>
    </submittedName>
</protein>
<reference evidence="2" key="2">
    <citation type="submission" date="2023-01" db="EMBL/GenBank/DDBJ databases">
        <title>Draft genome sequence of Algimonas porphyrae strain NBRC 108216.</title>
        <authorList>
            <person name="Sun Q."/>
            <person name="Mori K."/>
        </authorList>
    </citation>
    <scope>NUCLEOTIDE SEQUENCE</scope>
    <source>
        <strain evidence="2">NBRC 108216</strain>
    </source>
</reference>
<feature type="domain" description="Helicase/UvrB N-terminal" evidence="1">
    <location>
        <begin position="58"/>
        <end position="235"/>
    </location>
</feature>
<organism evidence="2 3">
    <name type="scientific">Algimonas porphyrae</name>
    <dbReference type="NCBI Taxonomy" id="1128113"/>
    <lineage>
        <taxon>Bacteria</taxon>
        <taxon>Pseudomonadati</taxon>
        <taxon>Pseudomonadota</taxon>
        <taxon>Alphaproteobacteria</taxon>
        <taxon>Maricaulales</taxon>
        <taxon>Robiginitomaculaceae</taxon>
        <taxon>Algimonas</taxon>
    </lineage>
</organism>
<dbReference type="SUPFAM" id="SSF52540">
    <property type="entry name" value="P-loop containing nucleoside triphosphate hydrolases"/>
    <property type="match status" value="2"/>
</dbReference>
<gene>
    <name evidence="2" type="ORF">GCM10007854_04220</name>
</gene>